<accession>A0A9W6F5F0</accession>
<evidence type="ECO:0000256" key="1">
    <source>
        <dbReference type="SAM" id="MobiDB-lite"/>
    </source>
</evidence>
<feature type="region of interest" description="Disordered" evidence="1">
    <location>
        <begin position="349"/>
        <end position="381"/>
    </location>
</feature>
<protein>
    <submittedName>
        <fullName evidence="2">Uncharacterized protein</fullName>
    </submittedName>
</protein>
<dbReference type="AlphaFoldDB" id="A0A9W6F5F0"/>
<evidence type="ECO:0000313" key="3">
    <source>
        <dbReference type="Proteomes" id="UP001165080"/>
    </source>
</evidence>
<feature type="compositionally biased region" description="Pro residues" evidence="1">
    <location>
        <begin position="439"/>
        <end position="457"/>
    </location>
</feature>
<sequence length="1180" mass="123496">MYASGQNSASDPFDDDFIERKLRSSNSDSDDSAELITHNDTLTEQQLPVAISGLADEIGGSSSGVGFDHQTLTNVGAACSLAGAMTAASTAPCFRQIAAVAGSCETFSLAAGGCRPPGVAATPLRHGPPGASIGLLAADTSAAGPSLPPAGGTAAAATQVLPGMLPPPPPPPQQTQMDQYLHYLPPLQNALQRQRQQPPYPQQACLPPHQQHREQLRLELCMQQHGAAPPQPPSYAAALQPAAAAGAPPPPPVWYPQGWNRQSAVDAAAAGAAFSPAGTGSAIPASAAAPAAPVWLPVPVVPGPATATTTAAAAAAAAGAADTAAGVASPPLALPGLREQDACGQLALALASPPPPQQPLLAPTDGSSASQQRQHQHLAAQQQWMRYPYRQPSTTHDPHSTPLEAGAAAAAAAATAAAAAVAAMAAANAQGMLEVPPSQRMPPPPPPQSRPPPPPSHQPHVSWPSMFALRKEPRTQQPVETVRRIGKRLLEIDAAMGEIARELRAREEELRQRGMGAQEIEEDLRRHGDTRLMQAVGITPPERRFPENPDPAEQFGFWAVGGKLEDERSDLGGPSSGRNVVRVSPPGGSEPVFVACTSGIRCTCGRTNAEVCKQQGHAYDPVTKYFLVYRNQPAADRGPANHKNFPASKDEGGVVQTCAKPTTPLWELEEPHVVFWHIKPRVMNRAAASSRRPKASSDESAVKRARTAPSQPPSSQQVQQQPHQPHQPQQLQLVRLQDLCGRGRHGGPAGSLAVSAAVHVPAVPGGPGAAEVQEWPWLGHLQRIVEVLVGGASVATFRQLLADIPVDQLLDMHCPPGGQGLAHLLVTPPRCLLVEDDVGEPPQDPDEGRPESEAVDLIQALLDRLSLGPGGRSAAARLWSDMLGRPDLRHSATAVHRAGRYGHRLRVLRECVLPYASRAALLQPTGHIYLCYHSAARCSRKEATRLLVAAVADALAEVAATPDPQLQLLLQSALLGGCCSFAGGGTTDTAAAACTFIISGDQLQRKVIYSLRNKFFRGTNKPEEGYKSPPGMSGQDLLASACEAYVQRQQQQQVRQQGTCTSVATATGAGCQEQPPVGGIGDEYGIARGLVAGGQLLAHQQQPCSQSRPAAAATRIDGPALPFPSPPPDKKRMAFLLGKIQSAAALMSLRRNAAAAGTSRPATPQGAAADAGNVDVTGRR</sequence>
<dbReference type="PANTHER" id="PTHR24330">
    <property type="entry name" value="HOMEOBOX PROTEIN BARH-LIKE"/>
    <property type="match status" value="1"/>
</dbReference>
<organism evidence="2 3">
    <name type="scientific">Pleodorina starrii</name>
    <dbReference type="NCBI Taxonomy" id="330485"/>
    <lineage>
        <taxon>Eukaryota</taxon>
        <taxon>Viridiplantae</taxon>
        <taxon>Chlorophyta</taxon>
        <taxon>core chlorophytes</taxon>
        <taxon>Chlorophyceae</taxon>
        <taxon>CS clade</taxon>
        <taxon>Chlamydomonadales</taxon>
        <taxon>Volvocaceae</taxon>
        <taxon>Pleodorina</taxon>
    </lineage>
</organism>
<evidence type="ECO:0000313" key="2">
    <source>
        <dbReference type="EMBL" id="GLC56924.1"/>
    </source>
</evidence>
<keyword evidence="3" id="KW-1185">Reference proteome</keyword>
<feature type="region of interest" description="Disordered" evidence="1">
    <location>
        <begin position="1151"/>
        <end position="1180"/>
    </location>
</feature>
<dbReference type="EMBL" id="BRXU01000017">
    <property type="protein sequence ID" value="GLC56924.1"/>
    <property type="molecule type" value="Genomic_DNA"/>
</dbReference>
<feature type="region of interest" description="Disordered" evidence="1">
    <location>
        <begin position="434"/>
        <end position="462"/>
    </location>
</feature>
<feature type="region of interest" description="Disordered" evidence="1">
    <location>
        <begin position="684"/>
        <end position="729"/>
    </location>
</feature>
<dbReference type="InterPro" id="IPR052145">
    <property type="entry name" value="Mediator/Homeobox_domain"/>
</dbReference>
<feature type="region of interest" description="Disordered" evidence="1">
    <location>
        <begin position="1106"/>
        <end position="1125"/>
    </location>
</feature>
<proteinExistence type="predicted"/>
<comment type="caution">
    <text evidence="2">The sequence shown here is derived from an EMBL/GenBank/DDBJ whole genome shotgun (WGS) entry which is preliminary data.</text>
</comment>
<feature type="compositionally biased region" description="Low complexity" evidence="1">
    <location>
        <begin position="359"/>
        <end position="381"/>
    </location>
</feature>
<dbReference type="Proteomes" id="UP001165080">
    <property type="component" value="Unassembled WGS sequence"/>
</dbReference>
<gene>
    <name evidence="2" type="primary">PLEST003100</name>
    <name evidence="2" type="ORF">PLESTB_001164100</name>
</gene>
<name>A0A9W6F5F0_9CHLO</name>
<feature type="compositionally biased region" description="Low complexity" evidence="1">
    <location>
        <begin position="713"/>
        <end position="729"/>
    </location>
</feature>
<reference evidence="2 3" key="1">
    <citation type="journal article" date="2023" name="Commun. Biol.">
        <title>Reorganization of the ancestral sex-determining regions during the evolution of trioecy in Pleodorina starrii.</title>
        <authorList>
            <person name="Takahashi K."/>
            <person name="Suzuki S."/>
            <person name="Kawai-Toyooka H."/>
            <person name="Yamamoto K."/>
            <person name="Hamaji T."/>
            <person name="Ootsuki R."/>
            <person name="Yamaguchi H."/>
            <person name="Kawachi M."/>
            <person name="Higashiyama T."/>
            <person name="Nozaki H."/>
        </authorList>
    </citation>
    <scope>NUCLEOTIDE SEQUENCE [LARGE SCALE GENOMIC DNA]</scope>
    <source>
        <strain evidence="2 3">NIES-4479</strain>
    </source>
</reference>